<evidence type="ECO:0000313" key="2">
    <source>
        <dbReference type="EMBL" id="CDS12334.1"/>
    </source>
</evidence>
<organism evidence="2">
    <name type="scientific">Lichtheimia ramosa</name>
    <dbReference type="NCBI Taxonomy" id="688394"/>
    <lineage>
        <taxon>Eukaryota</taxon>
        <taxon>Fungi</taxon>
        <taxon>Fungi incertae sedis</taxon>
        <taxon>Mucoromycota</taxon>
        <taxon>Mucoromycotina</taxon>
        <taxon>Mucoromycetes</taxon>
        <taxon>Mucorales</taxon>
        <taxon>Lichtheimiaceae</taxon>
        <taxon>Lichtheimia</taxon>
    </lineage>
</organism>
<feature type="region of interest" description="Disordered" evidence="1">
    <location>
        <begin position="1"/>
        <end position="63"/>
    </location>
</feature>
<name>A0A077WYP2_9FUNG</name>
<sequence length="142" mass="16174">MAYAQGSKRLRTEEPFIYPQEKKTKVEMASPSSTDLTHLPSPTPSVTTPLSTSSSSPSSTLDTPVLQSFTISTKTNVEYNHINQLLHTVHVNRYGDPELHEGWWQDSSTNNEIDYMDMDPTNTYQDINTTLRQAFLQRHHHP</sequence>
<dbReference type="OrthoDB" id="2289862at2759"/>
<dbReference type="EMBL" id="LK023357">
    <property type="protein sequence ID" value="CDS12334.1"/>
    <property type="molecule type" value="Genomic_DNA"/>
</dbReference>
<feature type="compositionally biased region" description="Low complexity" evidence="1">
    <location>
        <begin position="44"/>
        <end position="63"/>
    </location>
</feature>
<reference evidence="2" key="1">
    <citation type="journal article" date="2014" name="Genome Announc.">
        <title>De novo whole-genome sequence and genome annotation of Lichtheimia ramosa.</title>
        <authorList>
            <person name="Linde J."/>
            <person name="Schwartze V."/>
            <person name="Binder U."/>
            <person name="Lass-Florl C."/>
            <person name="Voigt K."/>
            <person name="Horn F."/>
        </authorList>
    </citation>
    <scope>NUCLEOTIDE SEQUENCE</scope>
    <source>
        <strain evidence="2">JMRC FSU:6197</strain>
    </source>
</reference>
<accession>A0A077WYP2</accession>
<feature type="compositionally biased region" description="Basic and acidic residues" evidence="1">
    <location>
        <begin position="10"/>
        <end position="26"/>
    </location>
</feature>
<gene>
    <name evidence="2" type="ORF">LRAMOSA04529</name>
</gene>
<proteinExistence type="predicted"/>
<protein>
    <submittedName>
        <fullName evidence="2">Uncharacterized protein</fullName>
    </submittedName>
</protein>
<dbReference type="AlphaFoldDB" id="A0A077WYP2"/>
<evidence type="ECO:0000256" key="1">
    <source>
        <dbReference type="SAM" id="MobiDB-lite"/>
    </source>
</evidence>